<dbReference type="Pfam" id="PF12898">
    <property type="entry name" value="Stc1"/>
    <property type="match status" value="1"/>
</dbReference>
<evidence type="ECO:0000313" key="4">
    <source>
        <dbReference type="Proteomes" id="UP001309876"/>
    </source>
</evidence>
<feature type="compositionally biased region" description="Polar residues" evidence="1">
    <location>
        <begin position="120"/>
        <end position="159"/>
    </location>
</feature>
<name>A0AAN7STL6_9EURO</name>
<organism evidence="3 4">
    <name type="scientific">Lithohypha guttulata</name>
    <dbReference type="NCBI Taxonomy" id="1690604"/>
    <lineage>
        <taxon>Eukaryota</taxon>
        <taxon>Fungi</taxon>
        <taxon>Dikarya</taxon>
        <taxon>Ascomycota</taxon>
        <taxon>Pezizomycotina</taxon>
        <taxon>Eurotiomycetes</taxon>
        <taxon>Chaetothyriomycetidae</taxon>
        <taxon>Chaetothyriales</taxon>
        <taxon>Trichomeriaceae</taxon>
        <taxon>Lithohypha</taxon>
    </lineage>
</organism>
<dbReference type="InterPro" id="IPR024630">
    <property type="entry name" value="Stc1"/>
</dbReference>
<evidence type="ECO:0000313" key="3">
    <source>
        <dbReference type="EMBL" id="KAK5081188.1"/>
    </source>
</evidence>
<dbReference type="EMBL" id="JAVRRJ010000010">
    <property type="protein sequence ID" value="KAK5081188.1"/>
    <property type="molecule type" value="Genomic_DNA"/>
</dbReference>
<proteinExistence type="predicted"/>
<accession>A0AAN7STL6</accession>
<protein>
    <recommendedName>
        <fullName evidence="2">Stc1 domain-containing protein</fullName>
    </recommendedName>
</protein>
<reference evidence="3 4" key="1">
    <citation type="submission" date="2023-08" db="EMBL/GenBank/DDBJ databases">
        <title>Black Yeasts Isolated from many extreme environments.</title>
        <authorList>
            <person name="Coleine C."/>
            <person name="Stajich J.E."/>
            <person name="Selbmann L."/>
        </authorList>
    </citation>
    <scope>NUCLEOTIDE SEQUENCE [LARGE SCALE GENOMIC DNA]</scope>
    <source>
        <strain evidence="3 4">CCFEE 5910</strain>
    </source>
</reference>
<dbReference type="Proteomes" id="UP001309876">
    <property type="component" value="Unassembled WGS sequence"/>
</dbReference>
<feature type="region of interest" description="Disordered" evidence="1">
    <location>
        <begin position="51"/>
        <end position="76"/>
    </location>
</feature>
<feature type="compositionally biased region" description="Basic and acidic residues" evidence="1">
    <location>
        <begin position="178"/>
        <end position="209"/>
    </location>
</feature>
<evidence type="ECO:0000256" key="1">
    <source>
        <dbReference type="SAM" id="MobiDB-lite"/>
    </source>
</evidence>
<feature type="region of interest" description="Disordered" evidence="1">
    <location>
        <begin position="97"/>
        <end position="230"/>
    </location>
</feature>
<feature type="compositionally biased region" description="Basic and acidic residues" evidence="1">
    <location>
        <begin position="55"/>
        <end position="76"/>
    </location>
</feature>
<feature type="compositionally biased region" description="Acidic residues" evidence="1">
    <location>
        <begin position="210"/>
        <end position="230"/>
    </location>
</feature>
<dbReference type="AlphaFoldDB" id="A0AAN7STL6"/>
<gene>
    <name evidence="3" type="ORF">LTR05_007982</name>
</gene>
<evidence type="ECO:0000259" key="2">
    <source>
        <dbReference type="Pfam" id="PF12898"/>
    </source>
</evidence>
<feature type="domain" description="Stc1" evidence="2">
    <location>
        <begin position="10"/>
        <end position="60"/>
    </location>
</feature>
<sequence>MDKFKASQAANRRNPKAPIKLPMCMACSPRSRDEMKCVMCNKVKALDFFSKAQRKKPDDAEKQDREADHDKEVQEVEIMQDLKRKELGLATTNTYSASTVPSKLEASRLSQARSERYETDTNPGSWDWNDGNNDEISLNGSAMSETFSRGTRQTTNSGWDNFRVDDRMRNYSSAGSRDSQRFAKSKAERPTVEEKALASLERENRRAREDEENLELEVSDRDDEDSDDPY</sequence>
<comment type="caution">
    <text evidence="3">The sequence shown here is derived from an EMBL/GenBank/DDBJ whole genome shotgun (WGS) entry which is preliminary data.</text>
</comment>
<keyword evidence="4" id="KW-1185">Reference proteome</keyword>